<dbReference type="InterPro" id="IPR050639">
    <property type="entry name" value="SSR_resolvase"/>
</dbReference>
<evidence type="ECO:0000313" key="3">
    <source>
        <dbReference type="EMBL" id="UTH13841.1"/>
    </source>
</evidence>
<dbReference type="GO" id="GO:0000150">
    <property type="term" value="F:DNA strand exchange activity"/>
    <property type="evidence" value="ECO:0007669"/>
    <property type="project" value="InterPro"/>
</dbReference>
<dbReference type="Pfam" id="PF07508">
    <property type="entry name" value="Recombinase"/>
    <property type="match status" value="1"/>
</dbReference>
<feature type="domain" description="Recombinase" evidence="2">
    <location>
        <begin position="156"/>
        <end position="255"/>
    </location>
</feature>
<dbReference type="PROSITE" id="PS51737">
    <property type="entry name" value="RECOMBINASE_DNA_BIND"/>
    <property type="match status" value="1"/>
</dbReference>
<evidence type="ECO:0000313" key="4">
    <source>
        <dbReference type="Proteomes" id="UP001057381"/>
    </source>
</evidence>
<dbReference type="PANTHER" id="PTHR30461:SF23">
    <property type="entry name" value="DNA RECOMBINASE-RELATED"/>
    <property type="match status" value="1"/>
</dbReference>
<dbReference type="InterPro" id="IPR025827">
    <property type="entry name" value="Zn_ribbon_recom_dom"/>
</dbReference>
<sequence length="455" mass="52622">MKVLAYTRVSTKKQQSLEAQKDAIIHLAVREGISVDDIYFYSDTGSGSNDKRTQYQTMLRQLQDDSEVTTVLVYRLNRIGRNLKHTLEFLDVCQNKRIKVISVSDGIFDLSKAFDRFKLQVISALAEMELDNISTFVRNGNLQKVREGQMISTNAPFGYIYKDGRYIIHEDEAKTVKFIYERYIQGKGYKAISKELQQSGTLVPEYQVRNILLNTSYTGVMKTPYGIELNGLYRPIISQTTFNEAASIRNRKRIATHQTKSQLKKFLKCPCCGSTLTTHQVKRNDKTHYYYVCRNHKKSSMNYCPFVSINGKDIEDDVLQTVRNFIMINQTYKHIMQAINRIRKDQIKMQSNSERLRTKLVEQLAEGKISAVDFAEQVNQKTKNIKTIPNIDNTKLTPILNKVSKRLTLEEIKPYIEQIVINEQRELKAVYIKDYPVNLVAVTQDNSTEKLKMEV</sequence>
<protein>
    <submittedName>
        <fullName evidence="3">Recombinase family protein</fullName>
    </submittedName>
</protein>
<dbReference type="GO" id="GO:0003677">
    <property type="term" value="F:DNA binding"/>
    <property type="evidence" value="ECO:0007669"/>
    <property type="project" value="InterPro"/>
</dbReference>
<dbReference type="InterPro" id="IPR011109">
    <property type="entry name" value="DNA_bind_recombinase_dom"/>
</dbReference>
<dbReference type="CDD" id="cd03768">
    <property type="entry name" value="SR_ResInv"/>
    <property type="match status" value="1"/>
</dbReference>
<dbReference type="InterPro" id="IPR006119">
    <property type="entry name" value="Resolv_N"/>
</dbReference>
<dbReference type="EMBL" id="CP073809">
    <property type="protein sequence ID" value="UTH13841.1"/>
    <property type="molecule type" value="Genomic_DNA"/>
</dbReference>
<gene>
    <name evidence="3" type="ORF">KFV11_00230</name>
</gene>
<accession>A0A9Q9F1Z6</accession>
<dbReference type="Pfam" id="PF00239">
    <property type="entry name" value="Resolvase"/>
    <property type="match status" value="1"/>
</dbReference>
<feature type="domain" description="Resolvase/invertase-type recombinase catalytic" evidence="1">
    <location>
        <begin position="2"/>
        <end position="148"/>
    </location>
</feature>
<dbReference type="Proteomes" id="UP001057381">
    <property type="component" value="Chromosome"/>
</dbReference>
<dbReference type="Pfam" id="PF13408">
    <property type="entry name" value="Zn_ribbon_recom"/>
    <property type="match status" value="1"/>
</dbReference>
<dbReference type="InterPro" id="IPR036162">
    <property type="entry name" value="Resolvase-like_N_sf"/>
</dbReference>
<dbReference type="KEGG" id="mequ:KFV11_00230"/>
<dbReference type="PANTHER" id="PTHR30461">
    <property type="entry name" value="DNA-INVERTASE FROM LAMBDOID PROPHAGE"/>
    <property type="match status" value="1"/>
</dbReference>
<dbReference type="Gene3D" id="3.90.1750.20">
    <property type="entry name" value="Putative Large Serine Recombinase, Chain B, Domain 2"/>
    <property type="match status" value="1"/>
</dbReference>
<dbReference type="InterPro" id="IPR038109">
    <property type="entry name" value="DNA_bind_recomb_sf"/>
</dbReference>
<name>A0A9Q9F1Z6_9STAP</name>
<dbReference type="PROSITE" id="PS51736">
    <property type="entry name" value="RECOMBINASES_3"/>
    <property type="match status" value="1"/>
</dbReference>
<dbReference type="SUPFAM" id="SSF53041">
    <property type="entry name" value="Resolvase-like"/>
    <property type="match status" value="1"/>
</dbReference>
<dbReference type="Gene3D" id="3.40.50.1390">
    <property type="entry name" value="Resolvase, N-terminal catalytic domain"/>
    <property type="match status" value="1"/>
</dbReference>
<evidence type="ECO:0000259" key="2">
    <source>
        <dbReference type="PROSITE" id="PS51737"/>
    </source>
</evidence>
<reference evidence="3" key="1">
    <citation type="submission" date="2021-04" db="EMBL/GenBank/DDBJ databases">
        <title>Complete Genome Sequences of Macrococcus spp. from dog and cattle.</title>
        <authorList>
            <person name="Schwendener S."/>
            <person name="Perreten V."/>
        </authorList>
    </citation>
    <scope>NUCLEOTIDE SEQUENCE</scope>
    <source>
        <strain evidence="3">Epi0143-OL</strain>
    </source>
</reference>
<dbReference type="RefSeq" id="WP_188017761.1">
    <property type="nucleotide sequence ID" value="NZ_CP073809.1"/>
</dbReference>
<organism evidence="3 4">
    <name type="scientific">Macrococcus equipercicus</name>
    <dbReference type="NCBI Taxonomy" id="69967"/>
    <lineage>
        <taxon>Bacteria</taxon>
        <taxon>Bacillati</taxon>
        <taxon>Bacillota</taxon>
        <taxon>Bacilli</taxon>
        <taxon>Bacillales</taxon>
        <taxon>Staphylococcaceae</taxon>
        <taxon>Macrococcus</taxon>
    </lineage>
</organism>
<evidence type="ECO:0000259" key="1">
    <source>
        <dbReference type="PROSITE" id="PS51736"/>
    </source>
</evidence>
<dbReference type="SMART" id="SM00857">
    <property type="entry name" value="Resolvase"/>
    <property type="match status" value="1"/>
</dbReference>
<proteinExistence type="predicted"/>
<dbReference type="AlphaFoldDB" id="A0A9Q9F1Z6"/>